<keyword evidence="2" id="KW-1185">Reference proteome</keyword>
<protein>
    <submittedName>
        <fullName evidence="1">Uncharacterized protein</fullName>
    </submittedName>
</protein>
<dbReference type="Proteomes" id="UP000476411">
    <property type="component" value="Chromosome"/>
</dbReference>
<proteinExistence type="predicted"/>
<dbReference type="RefSeq" id="WP_162331054.1">
    <property type="nucleotide sequence ID" value="NZ_CP048113.1"/>
</dbReference>
<dbReference type="EMBL" id="CP048113">
    <property type="protein sequence ID" value="QHS59357.1"/>
    <property type="molecule type" value="Genomic_DNA"/>
</dbReference>
<gene>
    <name evidence="1" type="ORF">GWR21_07090</name>
</gene>
<dbReference type="KEGG" id="chih:GWR21_07090"/>
<evidence type="ECO:0000313" key="2">
    <source>
        <dbReference type="Proteomes" id="UP000476411"/>
    </source>
</evidence>
<organism evidence="1 2">
    <name type="scientific">Chitinophaga agri</name>
    <dbReference type="NCBI Taxonomy" id="2703787"/>
    <lineage>
        <taxon>Bacteria</taxon>
        <taxon>Pseudomonadati</taxon>
        <taxon>Bacteroidota</taxon>
        <taxon>Chitinophagia</taxon>
        <taxon>Chitinophagales</taxon>
        <taxon>Chitinophagaceae</taxon>
        <taxon>Chitinophaga</taxon>
    </lineage>
</organism>
<accession>A0A6B9ZB12</accession>
<reference evidence="1 2" key="1">
    <citation type="submission" date="2020-01" db="EMBL/GenBank/DDBJ databases">
        <title>Complete genome sequence of Chitinophaga sp. H33E-04 isolated from quinoa roots.</title>
        <authorList>
            <person name="Weon H.-Y."/>
            <person name="Lee S.A."/>
        </authorList>
    </citation>
    <scope>NUCLEOTIDE SEQUENCE [LARGE SCALE GENOMIC DNA]</scope>
    <source>
        <strain evidence="1 2">H33E-04</strain>
    </source>
</reference>
<evidence type="ECO:0000313" key="1">
    <source>
        <dbReference type="EMBL" id="QHS59357.1"/>
    </source>
</evidence>
<name>A0A6B9ZB12_9BACT</name>
<dbReference type="AlphaFoldDB" id="A0A6B9ZB12"/>
<sequence>MNENNTRIAYKEQTIWTAKSYCDLLLLLLTEESSTAAYDDDRQLYTYLVKKLRGYYEADLNSILAAQHITGQMEKMLGHIITRIKQADKQYCYHWRQQLFSHYLASDPSIDKKTAGRLLAELPDMTDPAISQLLHKVLRLIRGEYIFETVPVVTFEQLTGRWQATADKTTPQYDINFNMLDDLSPSSSPIVLSIQPVADTFSLQIDIPVTNWATRSTGVLQWIAGTADIKEGCIFVQETGRAVCQIPVIELGADHFDTFLFHTELRFKKI</sequence>